<dbReference type="GO" id="GO:0006952">
    <property type="term" value="P:defense response"/>
    <property type="evidence" value="ECO:0007669"/>
    <property type="project" value="UniProtKB-KW"/>
</dbReference>
<dbReference type="InParanoid" id="A0A7N2LSM4"/>
<gene>
    <name evidence="3" type="primary">LOC115989759</name>
</gene>
<dbReference type="GeneID" id="115989759"/>
<evidence type="ECO:0000313" key="4">
    <source>
        <dbReference type="Proteomes" id="UP000594261"/>
    </source>
</evidence>
<dbReference type="OrthoDB" id="1900634at2759"/>
<dbReference type="PRINTS" id="PR00364">
    <property type="entry name" value="DISEASERSIST"/>
</dbReference>
<dbReference type="EnsemblPlants" id="QL05p080567:mrna">
    <property type="protein sequence ID" value="QL05p080567:mrna:CDS:3"/>
    <property type="gene ID" value="QL05p080567"/>
</dbReference>
<dbReference type="InterPro" id="IPR027417">
    <property type="entry name" value="P-loop_NTPase"/>
</dbReference>
<keyword evidence="4" id="KW-1185">Reference proteome</keyword>
<protein>
    <recommendedName>
        <fullName evidence="2">NB-ARC domain-containing protein</fullName>
    </recommendedName>
</protein>
<dbReference type="PANTHER" id="PTHR36766:SF41">
    <property type="entry name" value="AAA+ ATPASE DOMAIN-CONTAINING PROTEIN"/>
    <property type="match status" value="1"/>
</dbReference>
<dbReference type="GO" id="GO:0043531">
    <property type="term" value="F:ADP binding"/>
    <property type="evidence" value="ECO:0007669"/>
    <property type="project" value="InterPro"/>
</dbReference>
<proteinExistence type="predicted"/>
<dbReference type="OMA" id="LRECLYE"/>
<dbReference type="Gene3D" id="3.40.50.300">
    <property type="entry name" value="P-loop containing nucleotide triphosphate hydrolases"/>
    <property type="match status" value="1"/>
</dbReference>
<dbReference type="PANTHER" id="PTHR36766">
    <property type="entry name" value="PLANT BROAD-SPECTRUM MILDEW RESISTANCE PROTEIN RPW8"/>
    <property type="match status" value="1"/>
</dbReference>
<feature type="domain" description="NB-ARC" evidence="2">
    <location>
        <begin position="154"/>
        <end position="339"/>
    </location>
</feature>
<dbReference type="SUPFAM" id="SSF52540">
    <property type="entry name" value="P-loop containing nucleoside triphosphate hydrolases"/>
    <property type="match status" value="1"/>
</dbReference>
<dbReference type="Pfam" id="PF00931">
    <property type="entry name" value="NB-ARC"/>
    <property type="match status" value="1"/>
</dbReference>
<organism evidence="3 4">
    <name type="scientific">Quercus lobata</name>
    <name type="common">Valley oak</name>
    <dbReference type="NCBI Taxonomy" id="97700"/>
    <lineage>
        <taxon>Eukaryota</taxon>
        <taxon>Viridiplantae</taxon>
        <taxon>Streptophyta</taxon>
        <taxon>Embryophyta</taxon>
        <taxon>Tracheophyta</taxon>
        <taxon>Spermatophyta</taxon>
        <taxon>Magnoliopsida</taxon>
        <taxon>eudicotyledons</taxon>
        <taxon>Gunneridae</taxon>
        <taxon>Pentapetalae</taxon>
        <taxon>rosids</taxon>
        <taxon>fabids</taxon>
        <taxon>Fagales</taxon>
        <taxon>Fagaceae</taxon>
        <taxon>Quercus</taxon>
    </lineage>
</organism>
<dbReference type="AlphaFoldDB" id="A0A7N2LSM4"/>
<accession>A0A7N2LSM4</accession>
<dbReference type="InterPro" id="IPR002182">
    <property type="entry name" value="NB-ARC"/>
</dbReference>
<dbReference type="RefSeq" id="XP_030969470.1">
    <property type="nucleotide sequence ID" value="XM_031113610.1"/>
</dbReference>
<reference evidence="3 4" key="1">
    <citation type="journal article" date="2016" name="G3 (Bethesda)">
        <title>First Draft Assembly and Annotation of the Genome of a California Endemic Oak Quercus lobata Nee (Fagaceae).</title>
        <authorList>
            <person name="Sork V.L."/>
            <person name="Fitz-Gibbon S.T."/>
            <person name="Puiu D."/>
            <person name="Crepeau M."/>
            <person name="Gugger P.F."/>
            <person name="Sherman R."/>
            <person name="Stevens K."/>
            <person name="Langley C.H."/>
            <person name="Pellegrini M."/>
            <person name="Salzberg S.L."/>
        </authorList>
    </citation>
    <scope>NUCLEOTIDE SEQUENCE [LARGE SCALE GENOMIC DNA]</scope>
    <source>
        <strain evidence="3 4">cv. SW786</strain>
    </source>
</reference>
<sequence length="406" mass="46161">MAQEIDQYLKDQFCNGLKVGESGSKIPLRTYFEEISKLLEQIFQSSWIADSSNREKVREKLYYLNNVLTECQMLSWRDQLTVCKIRRKLNEITEELRGWVPNGTTTAQPNGQVSSSYERQVTQWSTRVVDASKVHGFDNEVTLLEKLVLRQGSDDQFKAIGIVGKAGVGKTTLCQVIFNKPEVQKYFLPRIWVCMSRKPNEDNDTRVAIVKRMLDCLGVDEEIINKVHGDHSLKGLLYALHQQLYRKRYLIVLDDARNNDAEETQAFYGKLDSLLSRDGEWDCLAYGLPKGCGGAVIVTSRNEELAKNMVGEENLLRLLPRSDTESFWKIFKDAVEKGTDKDSTPLQFKPSNVEDLKKQILQKCDGFPITAKMLGEIMHDPVKQLQDQAAPNVTQQAATDSQNSII</sequence>
<evidence type="ECO:0000259" key="2">
    <source>
        <dbReference type="Pfam" id="PF00931"/>
    </source>
</evidence>
<dbReference type="Gramene" id="QL05p080567:mrna">
    <property type="protein sequence ID" value="QL05p080567:mrna:CDS:3"/>
    <property type="gene ID" value="QL05p080567"/>
</dbReference>
<keyword evidence="1" id="KW-0611">Plant defense</keyword>
<evidence type="ECO:0000256" key="1">
    <source>
        <dbReference type="ARBA" id="ARBA00022821"/>
    </source>
</evidence>
<dbReference type="KEGG" id="qlo:115989759"/>
<reference evidence="3" key="2">
    <citation type="submission" date="2021-01" db="UniProtKB">
        <authorList>
            <consortium name="EnsemblPlants"/>
        </authorList>
    </citation>
    <scope>IDENTIFICATION</scope>
</reference>
<dbReference type="FunCoup" id="A0A7N2LSM4">
    <property type="interactions" value="534"/>
</dbReference>
<name>A0A7N2LSM4_QUELO</name>
<evidence type="ECO:0000313" key="3">
    <source>
        <dbReference type="EnsemblPlants" id="QL05p080567:mrna:CDS:3"/>
    </source>
</evidence>
<dbReference type="Proteomes" id="UP000594261">
    <property type="component" value="Chromosome 5"/>
</dbReference>
<dbReference type="EMBL" id="LRBV02000005">
    <property type="status" value="NOT_ANNOTATED_CDS"/>
    <property type="molecule type" value="Genomic_DNA"/>
</dbReference>